<organism evidence="2 3">
    <name type="scientific">Phtheirospermum japonicum</name>
    <dbReference type="NCBI Taxonomy" id="374723"/>
    <lineage>
        <taxon>Eukaryota</taxon>
        <taxon>Viridiplantae</taxon>
        <taxon>Streptophyta</taxon>
        <taxon>Embryophyta</taxon>
        <taxon>Tracheophyta</taxon>
        <taxon>Spermatophyta</taxon>
        <taxon>Magnoliopsida</taxon>
        <taxon>eudicotyledons</taxon>
        <taxon>Gunneridae</taxon>
        <taxon>Pentapetalae</taxon>
        <taxon>asterids</taxon>
        <taxon>lamiids</taxon>
        <taxon>Lamiales</taxon>
        <taxon>Orobanchaceae</taxon>
        <taxon>Orobanchaceae incertae sedis</taxon>
        <taxon>Phtheirospermum</taxon>
    </lineage>
</organism>
<sequence>MHFFLDLMIMTIDIIAGPGGDLRVYLEGLLTSENVQKYVEQHPFGQKAITEKNLSWGFYSNVVNRVSKRQGK</sequence>
<keyword evidence="3" id="KW-1185">Reference proteome</keyword>
<comment type="caution">
    <text evidence="2">The sequence shown here is derived from an EMBL/GenBank/DDBJ whole genome shotgun (WGS) entry which is preliminary data.</text>
</comment>
<keyword evidence="1" id="KW-0732">Signal</keyword>
<reference evidence="2" key="1">
    <citation type="submission" date="2020-07" db="EMBL/GenBank/DDBJ databases">
        <title>Ethylene signaling mediates host invasion by parasitic plants.</title>
        <authorList>
            <person name="Yoshida S."/>
        </authorList>
    </citation>
    <scope>NUCLEOTIDE SEQUENCE</scope>
    <source>
        <strain evidence="2">Okayama</strain>
    </source>
</reference>
<evidence type="ECO:0000256" key="1">
    <source>
        <dbReference type="SAM" id="SignalP"/>
    </source>
</evidence>
<dbReference type="EMBL" id="BMAC01000507">
    <property type="protein sequence ID" value="GFP97915.1"/>
    <property type="molecule type" value="Genomic_DNA"/>
</dbReference>
<accession>A0A830CSA9</accession>
<feature type="signal peptide" evidence="1">
    <location>
        <begin position="1"/>
        <end position="16"/>
    </location>
</feature>
<gene>
    <name evidence="2" type="ORF">PHJA_001935600</name>
</gene>
<evidence type="ECO:0000313" key="3">
    <source>
        <dbReference type="Proteomes" id="UP000653305"/>
    </source>
</evidence>
<name>A0A830CSA9_9LAMI</name>
<dbReference type="Proteomes" id="UP000653305">
    <property type="component" value="Unassembled WGS sequence"/>
</dbReference>
<proteinExistence type="predicted"/>
<dbReference type="OrthoDB" id="1711508at2759"/>
<evidence type="ECO:0000313" key="2">
    <source>
        <dbReference type="EMBL" id="GFP97915.1"/>
    </source>
</evidence>
<dbReference type="AlphaFoldDB" id="A0A830CSA9"/>
<protein>
    <submittedName>
        <fullName evidence="2">Uncharacterized protein</fullName>
    </submittedName>
</protein>
<feature type="chain" id="PRO_5032871278" evidence="1">
    <location>
        <begin position="17"/>
        <end position="72"/>
    </location>
</feature>